<dbReference type="SUPFAM" id="SSF54106">
    <property type="entry name" value="LysM domain"/>
    <property type="match status" value="5"/>
</dbReference>
<dbReference type="EMBL" id="NHYD01001265">
    <property type="protein sequence ID" value="PPQ91683.1"/>
    <property type="molecule type" value="Genomic_DNA"/>
</dbReference>
<keyword evidence="2" id="KW-0843">Virulence</keyword>
<dbReference type="Pfam" id="PF01476">
    <property type="entry name" value="LysM"/>
    <property type="match status" value="6"/>
</dbReference>
<sequence length="1510" mass="161461">MAGGIRKCLPHLFVPFLLFFVADGRSDFQRKLKGHEHAHNDAFHASLLKQLSDSRSNTTTPKDTLISSNLSLDLEVSNSFATFATNASESLQIYTSESLPTNPAPSSACAAALTATIPCNSTVPLMALSPYLFSDDLQIVCTNDCIVGLESYRAGVVSACGNYMITDSSNNTYAPTLALDYVSGPYTVQCLKDPDSGDFCGPVVESYNTTNGFLSLPTNELCTYCTLETLNATLSNPTSYSIDLADLLSSAVATCGVNFDNYNVTAAPGDQVIMSAPFGVNTTAAPTVDCTLSGRNITASQTTNCARVAAQYSVSEYDVFSSNTFLNADCSIPAGAVLCVPQQCTTYTIAVNDTCRSVALLAGKVPGTNLNVTTSQIQSFNPDLGTYCQLISLRVGKTICLSPNGGWPSVGAASQGSPSATPTAVAPVPTPTVNGTTSACGRYYLVQDGDICQTVCLTNYITFSDFLILNPEVDGNCTNLWLGYHYCVAPYPPLSTVTSAPLPTTNYTSATVISYPLLTANYTITYTTSPVTAAGVSAPTNIADGTRPVACGGYYDIQAGDTLDTVSTLVGVSASLLATWNLELSSGSLPAVGSAICILFPEGNYTLPTASRPTNAYANATTACAQYYTVQNGDGCGSIESEFALTNAQFDQLNPGLAGDCSNLILGLAYCVLPTAPFSASSSTGPPDNVAPGTITDGCIAYYTIMSGDTCSVMENSFNITLTDITTWNPEINSQCTNLQLGLAYCVASNSSTSTGPPTNVAPGTITDGCTAYYTVISGDTCSVMEDKYNITLTDITTWNPEINSQCTNLQLGLAYCVVSSLSTSTGPPSNVAPGTITDGCLGYYTVISGETCSVMESKFDITLTDIRTWNPEINSQCTNIQLGLAYCVAFNPSSSSGNGPPPPPANIATGSLSNCTSYYTVVSGDNCPAIETTSKIAAADFFRWNPEVSHDCSNILVGEAYCVGGGGNACKKIYVVQPGDFCFAITQSQSITQQQLDALNPFLDANCDLSLVPNLVIMPTSWLTGTPVRSKELLWPTNDEFVSTGIWDREGTSVLNGLILHWFSFIRNTKRTVIYLTDIDSDGSVGSEGSITLARAAQELEYAADRVALLETTKFASAEWIASDSMLKLRTHRLDGFLEREDSISVQAAYGDLRVFNSKVYLCISSGPTNASDEAVTPHQVRLGSDTDSSNTTALFADQILEWDTTSGAFRRIRIPDPMRHAAEYSFLFEHQVALAGLTDDQNGQEQLALTSFNVNHLPETQSTARSFSPGGTSHERNTKGMGVATEGNTNTSDIIVHSFDRIAVFNRAFFTKEIADNPRSSRLHFLKSLLVENDVRVLPFSLSGPLPAVANNRVLAYQKVLRKYHFYILDFDQQRVNALLNKTSEEREALRAQLTEAGARVKVVTRQSYAQEEGVGGGSVDAEYPARRVPPEWKDHLRALAQQEKQGVSLIYDEAPGERRAGRWGFVQSELRLGREISLVGVSRMGLTTDCVVLAPEPGDSGMVWYFE</sequence>
<feature type="domain" description="LysM" evidence="6">
    <location>
        <begin position="918"/>
        <end position="964"/>
    </location>
</feature>
<feature type="domain" description="LysM" evidence="6">
    <location>
        <begin position="772"/>
        <end position="818"/>
    </location>
</feature>
<evidence type="ECO:0000259" key="6">
    <source>
        <dbReference type="PROSITE" id="PS51782"/>
    </source>
</evidence>
<evidence type="ECO:0000256" key="1">
    <source>
        <dbReference type="ARBA" id="ARBA00022669"/>
    </source>
</evidence>
<feature type="domain" description="LysM" evidence="6">
    <location>
        <begin position="442"/>
        <end position="488"/>
    </location>
</feature>
<dbReference type="PROSITE" id="PS51782">
    <property type="entry name" value="LYSM"/>
    <property type="match status" value="7"/>
</dbReference>
<dbReference type="InterPro" id="IPR036779">
    <property type="entry name" value="LysM_dom_sf"/>
</dbReference>
<keyword evidence="8" id="KW-1185">Reference proteome</keyword>
<name>A0A409XLM9_PSICY</name>
<feature type="compositionally biased region" description="Polar residues" evidence="4">
    <location>
        <begin position="1262"/>
        <end position="1273"/>
    </location>
</feature>
<proteinExistence type="predicted"/>
<keyword evidence="1" id="KW-0147">Chitin-binding</keyword>
<feature type="chain" id="PRO_5019448554" description="LysM domain-containing protein" evidence="5">
    <location>
        <begin position="25"/>
        <end position="1510"/>
    </location>
</feature>
<evidence type="ECO:0000256" key="5">
    <source>
        <dbReference type="SAM" id="SignalP"/>
    </source>
</evidence>
<evidence type="ECO:0000256" key="2">
    <source>
        <dbReference type="ARBA" id="ARBA00023026"/>
    </source>
</evidence>
<feature type="domain" description="LysM" evidence="6">
    <location>
        <begin position="553"/>
        <end position="598"/>
    </location>
</feature>
<dbReference type="Proteomes" id="UP000283269">
    <property type="component" value="Unassembled WGS sequence"/>
</dbReference>
<feature type="region of interest" description="Disordered" evidence="4">
    <location>
        <begin position="1262"/>
        <end position="1288"/>
    </location>
</feature>
<protein>
    <recommendedName>
        <fullName evidence="6">LysM domain-containing protein</fullName>
    </recommendedName>
</protein>
<dbReference type="CDD" id="cd00118">
    <property type="entry name" value="LysM"/>
    <property type="match status" value="5"/>
</dbReference>
<gene>
    <name evidence="7" type="ORF">CVT25_012896</name>
</gene>
<dbReference type="InParanoid" id="A0A409XLM9"/>
<dbReference type="Gene3D" id="3.10.350.10">
    <property type="entry name" value="LysM domain"/>
    <property type="match status" value="9"/>
</dbReference>
<evidence type="ECO:0000313" key="8">
    <source>
        <dbReference type="Proteomes" id="UP000283269"/>
    </source>
</evidence>
<dbReference type="InterPro" id="IPR018392">
    <property type="entry name" value="LysM"/>
</dbReference>
<dbReference type="STRING" id="93625.A0A409XLM9"/>
<feature type="domain" description="LysM" evidence="6">
    <location>
        <begin position="843"/>
        <end position="889"/>
    </location>
</feature>
<dbReference type="InterPro" id="IPR052210">
    <property type="entry name" value="LysM1-like"/>
</dbReference>
<evidence type="ECO:0000256" key="4">
    <source>
        <dbReference type="SAM" id="MobiDB-lite"/>
    </source>
</evidence>
<keyword evidence="5" id="KW-0732">Signal</keyword>
<reference evidence="7 8" key="1">
    <citation type="journal article" date="2018" name="Evol. Lett.">
        <title>Horizontal gene cluster transfer increased hallucinogenic mushroom diversity.</title>
        <authorList>
            <person name="Reynolds H.T."/>
            <person name="Vijayakumar V."/>
            <person name="Gluck-Thaler E."/>
            <person name="Korotkin H.B."/>
            <person name="Matheny P.B."/>
            <person name="Slot J.C."/>
        </authorList>
    </citation>
    <scope>NUCLEOTIDE SEQUENCE [LARGE SCALE GENOMIC DNA]</scope>
    <source>
        <strain evidence="7 8">2631</strain>
    </source>
</reference>
<dbReference type="PANTHER" id="PTHR34997">
    <property type="entry name" value="AM15"/>
    <property type="match status" value="1"/>
</dbReference>
<dbReference type="OrthoDB" id="5985073at2759"/>
<accession>A0A409XLM9</accession>
<evidence type="ECO:0000313" key="7">
    <source>
        <dbReference type="EMBL" id="PPQ91683.1"/>
    </source>
</evidence>
<keyword evidence="3" id="KW-0175">Coiled coil</keyword>
<dbReference type="PANTHER" id="PTHR34997:SF1">
    <property type="entry name" value="PEPTIDOGLYCAN-BINDING LYSIN DOMAIN"/>
    <property type="match status" value="1"/>
</dbReference>
<feature type="domain" description="LysM" evidence="6">
    <location>
        <begin position="701"/>
        <end position="747"/>
    </location>
</feature>
<dbReference type="SMART" id="SM00257">
    <property type="entry name" value="LysM"/>
    <property type="match status" value="9"/>
</dbReference>
<dbReference type="GO" id="GO:0008061">
    <property type="term" value="F:chitin binding"/>
    <property type="evidence" value="ECO:0007669"/>
    <property type="project" value="UniProtKB-KW"/>
</dbReference>
<evidence type="ECO:0000256" key="3">
    <source>
        <dbReference type="SAM" id="Coils"/>
    </source>
</evidence>
<feature type="domain" description="LysM" evidence="6">
    <location>
        <begin position="626"/>
        <end position="672"/>
    </location>
</feature>
<comment type="caution">
    <text evidence="7">The sequence shown here is derived from an EMBL/GenBank/DDBJ whole genome shotgun (WGS) entry which is preliminary data.</text>
</comment>
<feature type="signal peptide" evidence="5">
    <location>
        <begin position="1"/>
        <end position="24"/>
    </location>
</feature>
<feature type="coiled-coil region" evidence="3">
    <location>
        <begin position="1375"/>
        <end position="1402"/>
    </location>
</feature>
<organism evidence="7 8">
    <name type="scientific">Psilocybe cyanescens</name>
    <dbReference type="NCBI Taxonomy" id="93625"/>
    <lineage>
        <taxon>Eukaryota</taxon>
        <taxon>Fungi</taxon>
        <taxon>Dikarya</taxon>
        <taxon>Basidiomycota</taxon>
        <taxon>Agaricomycotina</taxon>
        <taxon>Agaricomycetes</taxon>
        <taxon>Agaricomycetidae</taxon>
        <taxon>Agaricales</taxon>
        <taxon>Agaricineae</taxon>
        <taxon>Strophariaceae</taxon>
        <taxon>Psilocybe</taxon>
    </lineage>
</organism>